<dbReference type="AlphaFoldDB" id="A0A7Y9JSZ0"/>
<gene>
    <name evidence="1" type="ORF">BKA08_003241</name>
</gene>
<accession>A0A7Y9JSZ0</accession>
<proteinExistence type="predicted"/>
<comment type="caution">
    <text evidence="1">The sequence shown here is derived from an EMBL/GenBank/DDBJ whole genome shotgun (WGS) entry which is preliminary data.</text>
</comment>
<dbReference type="RefSeq" id="WP_179616523.1">
    <property type="nucleotide sequence ID" value="NZ_CP059163.1"/>
</dbReference>
<dbReference type="EMBL" id="JACCBE010000001">
    <property type="protein sequence ID" value="NYD59003.1"/>
    <property type="molecule type" value="Genomic_DNA"/>
</dbReference>
<keyword evidence="2" id="KW-1185">Reference proteome</keyword>
<protein>
    <recommendedName>
        <fullName evidence="3">Adenylyltransferase AadA C-terminal domain-containing protein</fullName>
    </recommendedName>
</protein>
<dbReference type="Proteomes" id="UP000516957">
    <property type="component" value="Unassembled WGS sequence"/>
</dbReference>
<evidence type="ECO:0000313" key="1">
    <source>
        <dbReference type="EMBL" id="NYD59003.1"/>
    </source>
</evidence>
<evidence type="ECO:0000313" key="2">
    <source>
        <dbReference type="Proteomes" id="UP000516957"/>
    </source>
</evidence>
<organism evidence="1 2">
    <name type="scientific">Nocardioides marinisabuli</name>
    <dbReference type="NCBI Taxonomy" id="419476"/>
    <lineage>
        <taxon>Bacteria</taxon>
        <taxon>Bacillati</taxon>
        <taxon>Actinomycetota</taxon>
        <taxon>Actinomycetes</taxon>
        <taxon>Propionibacteriales</taxon>
        <taxon>Nocardioidaceae</taxon>
        <taxon>Nocardioides</taxon>
    </lineage>
</organism>
<evidence type="ECO:0008006" key="3">
    <source>
        <dbReference type="Google" id="ProtNLM"/>
    </source>
</evidence>
<name>A0A7Y9JSZ0_9ACTN</name>
<sequence>MAPLPRPVADLTQTYLHEVDGRLPGRLVGLFLHGSLGWGEFFAGSDVDFVSVWHELPRGAELDLLEEAHRATSARHPAPAYDGFHCTTDDLTADPTTLGPRPVQYQGVFSPGGGTDINPVTWHELAQRPVVVRGHLPTVRTDPAQLARFTRDNLDTYWRSLLEQLTAEGPVAVGTQDDAVAWTVLGCARLHHLLTRGELTSKSGAGRHVLAHLDVRWHRVAREALRVRERPGSPGLYDDAGHRGQDTLDLLEHVVSTQTQVC</sequence>
<reference evidence="1 2" key="1">
    <citation type="submission" date="2020-07" db="EMBL/GenBank/DDBJ databases">
        <title>Sequencing the genomes of 1000 actinobacteria strains.</title>
        <authorList>
            <person name="Klenk H.-P."/>
        </authorList>
    </citation>
    <scope>NUCLEOTIDE SEQUENCE [LARGE SCALE GENOMIC DNA]</scope>
    <source>
        <strain evidence="1 2">DSM 18965</strain>
    </source>
</reference>